<dbReference type="HAMAP" id="MF_00530">
    <property type="entry name" value="ATP_synth_epsil_bac"/>
    <property type="match status" value="1"/>
</dbReference>
<dbReference type="InterPro" id="IPR036771">
    <property type="entry name" value="ATPsynth_dsu/esu_N"/>
</dbReference>
<evidence type="ECO:0000259" key="11">
    <source>
        <dbReference type="Pfam" id="PF00401"/>
    </source>
</evidence>
<evidence type="ECO:0000259" key="12">
    <source>
        <dbReference type="Pfam" id="PF02823"/>
    </source>
</evidence>
<proteinExistence type="inferred from homology"/>
<evidence type="ECO:0000256" key="2">
    <source>
        <dbReference type="ARBA" id="ARBA00005712"/>
    </source>
</evidence>
<keyword evidence="14" id="KW-1185">Reference proteome</keyword>
<dbReference type="EMBL" id="JADCKA010000018">
    <property type="protein sequence ID" value="MBE5036155.1"/>
    <property type="molecule type" value="Genomic_DNA"/>
</dbReference>
<dbReference type="NCBIfam" id="TIGR01216">
    <property type="entry name" value="ATP_synt_epsi"/>
    <property type="match status" value="1"/>
</dbReference>
<dbReference type="CDD" id="cd12152">
    <property type="entry name" value="F1-ATPase_delta"/>
    <property type="match status" value="1"/>
</dbReference>
<dbReference type="InterPro" id="IPR020547">
    <property type="entry name" value="ATP_synth_F1_esu_C"/>
</dbReference>
<dbReference type="SUPFAM" id="SSF46604">
    <property type="entry name" value="Epsilon subunit of F1F0-ATP synthase C-terminal domain"/>
    <property type="match status" value="1"/>
</dbReference>
<evidence type="ECO:0000256" key="8">
    <source>
        <dbReference type="ARBA" id="ARBA00023310"/>
    </source>
</evidence>
<comment type="subunit">
    <text evidence="9 10">F-type ATPases have 2 components, CF(1) - the catalytic core - and CF(0) - the membrane proton channel. CF(1) has five subunits: alpha(3), beta(3), gamma(1), delta(1), epsilon(1). CF(0) has three main subunits: a, b and c.</text>
</comment>
<dbReference type="Gene3D" id="2.60.15.10">
    <property type="entry name" value="F0F1 ATP synthase delta/epsilon subunit, N-terminal"/>
    <property type="match status" value="1"/>
</dbReference>
<name>A0ABR9QZ55_9FIRM</name>
<evidence type="ECO:0000256" key="6">
    <source>
        <dbReference type="ARBA" id="ARBA00023136"/>
    </source>
</evidence>
<organism evidence="13 14">
    <name type="scientific">Gallibacter intestinalis</name>
    <dbReference type="NCBI Taxonomy" id="2779356"/>
    <lineage>
        <taxon>Bacteria</taxon>
        <taxon>Bacillati</taxon>
        <taxon>Bacillota</taxon>
        <taxon>Clostridia</taxon>
        <taxon>Eubacteriales</taxon>
        <taxon>Eubacteriaceae</taxon>
        <taxon>Gallibacter</taxon>
    </lineage>
</organism>
<evidence type="ECO:0000256" key="5">
    <source>
        <dbReference type="ARBA" id="ARBA00023065"/>
    </source>
</evidence>
<comment type="similarity">
    <text evidence="2 9 10">Belongs to the ATPase epsilon chain family.</text>
</comment>
<keyword evidence="9" id="KW-0375">Hydrogen ion transport</keyword>
<keyword evidence="5 9" id="KW-0406">Ion transport</keyword>
<dbReference type="PANTHER" id="PTHR13822">
    <property type="entry name" value="ATP SYNTHASE DELTA/EPSILON CHAIN"/>
    <property type="match status" value="1"/>
</dbReference>
<feature type="domain" description="ATP synthase F1 complex delta/epsilon subunit N-terminal" evidence="12">
    <location>
        <begin position="4"/>
        <end position="83"/>
    </location>
</feature>
<protein>
    <recommendedName>
        <fullName evidence="9">ATP synthase epsilon chain</fullName>
    </recommendedName>
    <alternativeName>
        <fullName evidence="9">ATP synthase F1 sector epsilon subunit</fullName>
    </alternativeName>
    <alternativeName>
        <fullName evidence="9">F-ATPase epsilon subunit</fullName>
    </alternativeName>
</protein>
<comment type="subcellular location">
    <subcellularLocation>
        <location evidence="1 9">Cell membrane</location>
        <topology evidence="1 9">Peripheral membrane protein</topology>
    </subcellularLocation>
</comment>
<dbReference type="RefSeq" id="WP_226385801.1">
    <property type="nucleotide sequence ID" value="NZ_JADCKA010000018.1"/>
</dbReference>
<dbReference type="Pfam" id="PF00401">
    <property type="entry name" value="ATP-synt_DE"/>
    <property type="match status" value="1"/>
</dbReference>
<evidence type="ECO:0000256" key="4">
    <source>
        <dbReference type="ARBA" id="ARBA00022475"/>
    </source>
</evidence>
<evidence type="ECO:0000256" key="1">
    <source>
        <dbReference type="ARBA" id="ARBA00004202"/>
    </source>
</evidence>
<keyword evidence="6 9" id="KW-0472">Membrane</keyword>
<accession>A0ABR9QZ55</accession>
<evidence type="ECO:0000256" key="9">
    <source>
        <dbReference type="HAMAP-Rule" id="MF_00530"/>
    </source>
</evidence>
<comment type="caution">
    <text evidence="13">The sequence shown here is derived from an EMBL/GenBank/DDBJ whole genome shotgun (WGS) entry which is preliminary data.</text>
</comment>
<feature type="domain" description="ATP synthase epsilon subunit C-terminal" evidence="11">
    <location>
        <begin position="87"/>
        <end position="131"/>
    </location>
</feature>
<evidence type="ECO:0000256" key="3">
    <source>
        <dbReference type="ARBA" id="ARBA00022448"/>
    </source>
</evidence>
<dbReference type="PANTHER" id="PTHR13822:SF10">
    <property type="entry name" value="ATP SYNTHASE EPSILON CHAIN, CHLOROPLASTIC"/>
    <property type="match status" value="1"/>
</dbReference>
<keyword evidence="3 9" id="KW-0813">Transport</keyword>
<gene>
    <name evidence="9 13" type="primary">atpC</name>
    <name evidence="13" type="ORF">INF20_07705</name>
</gene>
<dbReference type="Gene3D" id="1.20.5.440">
    <property type="entry name" value="ATP synthase delta/epsilon subunit, C-terminal domain"/>
    <property type="match status" value="1"/>
</dbReference>
<keyword evidence="7 9" id="KW-0139">CF(1)</keyword>
<dbReference type="Proteomes" id="UP001516588">
    <property type="component" value="Unassembled WGS sequence"/>
</dbReference>
<evidence type="ECO:0000256" key="10">
    <source>
        <dbReference type="RuleBase" id="RU003656"/>
    </source>
</evidence>
<keyword evidence="4 9" id="KW-1003">Cell membrane</keyword>
<dbReference type="SUPFAM" id="SSF51344">
    <property type="entry name" value="Epsilon subunit of F1F0-ATP synthase N-terminal domain"/>
    <property type="match status" value="1"/>
</dbReference>
<evidence type="ECO:0000313" key="14">
    <source>
        <dbReference type="Proteomes" id="UP001516588"/>
    </source>
</evidence>
<reference evidence="13 14" key="1">
    <citation type="submission" date="2020-10" db="EMBL/GenBank/DDBJ databases">
        <title>ChiBAC.</title>
        <authorList>
            <person name="Zenner C."/>
            <person name="Hitch T.C.A."/>
            <person name="Clavel T."/>
        </authorList>
    </citation>
    <scope>NUCLEOTIDE SEQUENCE [LARGE SCALE GENOMIC DNA]</scope>
    <source>
        <strain evidence="13 14">DSM 108706</strain>
    </source>
</reference>
<evidence type="ECO:0000313" key="13">
    <source>
        <dbReference type="EMBL" id="MBE5036155.1"/>
    </source>
</evidence>
<dbReference type="Pfam" id="PF02823">
    <property type="entry name" value="ATP-synt_DE_N"/>
    <property type="match status" value="1"/>
</dbReference>
<keyword evidence="8 9" id="KW-0066">ATP synthesis</keyword>
<sequence length="138" mass="15414">MNTFSLKIYASNKVFYEGEAISLTLPTIDGEMGILANHEDMIIGIEVGELRMTTPDEKVTIAAVSQGFAEIIGNEVNVLVSTAELPEEIDIRRAEEAAERAEEHLRQKKSIQEYYSSQASLARAMNRLKLSKNRGRKI</sequence>
<comment type="function">
    <text evidence="9">Produces ATP from ADP in the presence of a proton gradient across the membrane.</text>
</comment>
<evidence type="ECO:0000256" key="7">
    <source>
        <dbReference type="ARBA" id="ARBA00023196"/>
    </source>
</evidence>
<dbReference type="InterPro" id="IPR020546">
    <property type="entry name" value="ATP_synth_F1_dsu/esu_N"/>
</dbReference>
<dbReference type="InterPro" id="IPR001469">
    <property type="entry name" value="ATP_synth_F1_dsu/esu"/>
</dbReference>
<dbReference type="InterPro" id="IPR036794">
    <property type="entry name" value="ATP_F1_dsu/esu_C_sf"/>
</dbReference>